<accession>A0ACC2T6M9</accession>
<keyword evidence="2" id="KW-1185">Reference proteome</keyword>
<proteinExistence type="predicted"/>
<gene>
    <name evidence="1" type="ORF">DSO57_1011731</name>
</gene>
<organism evidence="1 2">
    <name type="scientific">Entomophthora muscae</name>
    <dbReference type="NCBI Taxonomy" id="34485"/>
    <lineage>
        <taxon>Eukaryota</taxon>
        <taxon>Fungi</taxon>
        <taxon>Fungi incertae sedis</taxon>
        <taxon>Zoopagomycota</taxon>
        <taxon>Entomophthoromycotina</taxon>
        <taxon>Entomophthoromycetes</taxon>
        <taxon>Entomophthorales</taxon>
        <taxon>Entomophthoraceae</taxon>
        <taxon>Entomophthora</taxon>
    </lineage>
</organism>
<dbReference type="EMBL" id="QTSX02003591">
    <property type="protein sequence ID" value="KAJ9070116.1"/>
    <property type="molecule type" value="Genomic_DNA"/>
</dbReference>
<evidence type="ECO:0000313" key="1">
    <source>
        <dbReference type="EMBL" id="KAJ9070116.1"/>
    </source>
</evidence>
<dbReference type="Proteomes" id="UP001165960">
    <property type="component" value="Unassembled WGS sequence"/>
</dbReference>
<comment type="caution">
    <text evidence="1">The sequence shown here is derived from an EMBL/GenBank/DDBJ whole genome shotgun (WGS) entry which is preliminary data.</text>
</comment>
<reference evidence="1" key="1">
    <citation type="submission" date="2022-04" db="EMBL/GenBank/DDBJ databases">
        <title>Genome of the entomopathogenic fungus Entomophthora muscae.</title>
        <authorList>
            <person name="Elya C."/>
            <person name="Lovett B.R."/>
            <person name="Lee E."/>
            <person name="Macias A.M."/>
            <person name="Hajek A.E."/>
            <person name="De Bivort B.L."/>
            <person name="Kasson M.T."/>
            <person name="De Fine Licht H.H."/>
            <person name="Stajich J.E."/>
        </authorList>
    </citation>
    <scope>NUCLEOTIDE SEQUENCE</scope>
    <source>
        <strain evidence="1">Berkeley</strain>
    </source>
</reference>
<evidence type="ECO:0000313" key="2">
    <source>
        <dbReference type="Proteomes" id="UP001165960"/>
    </source>
</evidence>
<protein>
    <submittedName>
        <fullName evidence="1">Uncharacterized protein</fullName>
    </submittedName>
</protein>
<sequence length="289" mass="32938">MPIDLAKLWRAMASSPNKEVKWGNLGFVPKDTCRWAFIGISPTDARTLKEARWNPDNVHLWGPFNNWTPETATNWKSNGYTPDEILDGSRPLHRQSKSLTLDNHKITLDQWEIWRHITSLADTAIRIKQGFTPSTAEQWISQKIALSEATFIKGKLFPEETAVWLQEGIKVEQILIWKSMLPDPEAAGTFRKAGFTPGKATEWYDMGATAEEATVFIDGGWSPITVINWLHRNHLKYEDINKYIHSTISPDAAVTWKSKNFTATEAIQWAFILVHVDLAKSLKEMKIHA</sequence>
<name>A0ACC2T6M9_9FUNG</name>